<dbReference type="EMBL" id="JADOUE010000001">
    <property type="protein sequence ID" value="MBG6122527.1"/>
    <property type="molecule type" value="Genomic_DNA"/>
</dbReference>
<dbReference type="Pfam" id="PF14029">
    <property type="entry name" value="DUF4244"/>
    <property type="match status" value="1"/>
</dbReference>
<evidence type="ECO:0008006" key="4">
    <source>
        <dbReference type="Google" id="ProtNLM"/>
    </source>
</evidence>
<keyword evidence="1" id="KW-0812">Transmembrane</keyword>
<keyword evidence="3" id="KW-1185">Reference proteome</keyword>
<keyword evidence="1" id="KW-1133">Transmembrane helix</keyword>
<dbReference type="AlphaFoldDB" id="A0A931E244"/>
<protein>
    <recommendedName>
        <fullName evidence="4">DUF4244 domain-containing protein</fullName>
    </recommendedName>
</protein>
<dbReference type="InterPro" id="IPR025338">
    <property type="entry name" value="DUF4244"/>
</dbReference>
<evidence type="ECO:0000313" key="3">
    <source>
        <dbReference type="Proteomes" id="UP000658613"/>
    </source>
</evidence>
<gene>
    <name evidence="2" type="ORF">IW254_001496</name>
</gene>
<comment type="caution">
    <text evidence="2">The sequence shown here is derived from an EMBL/GenBank/DDBJ whole genome shotgun (WGS) entry which is preliminary data.</text>
</comment>
<proteinExistence type="predicted"/>
<reference evidence="2" key="1">
    <citation type="submission" date="2020-11" db="EMBL/GenBank/DDBJ databases">
        <title>Sequencing the genomes of 1000 actinobacteria strains.</title>
        <authorList>
            <person name="Klenk H.-P."/>
        </authorList>
    </citation>
    <scope>NUCLEOTIDE SEQUENCE</scope>
    <source>
        <strain evidence="2">DSM 45632</strain>
    </source>
</reference>
<feature type="transmembrane region" description="Helical" evidence="1">
    <location>
        <begin position="41"/>
        <end position="59"/>
    </location>
</feature>
<evidence type="ECO:0000256" key="1">
    <source>
        <dbReference type="SAM" id="Phobius"/>
    </source>
</evidence>
<dbReference type="RefSeq" id="WP_196824905.1">
    <property type="nucleotide sequence ID" value="NZ_CP046980.1"/>
</dbReference>
<evidence type="ECO:0000313" key="2">
    <source>
        <dbReference type="EMBL" id="MBG6122527.1"/>
    </source>
</evidence>
<sequence length="81" mass="8353">MKILTTTNDYLNVHLSAALEKARSRAVATLANDRGMSTIEYAMGSLAAAALAAVLYLVVNGSGVVSAIEGIITDALSRTPS</sequence>
<dbReference type="Proteomes" id="UP000658613">
    <property type="component" value="Unassembled WGS sequence"/>
</dbReference>
<organism evidence="2 3">
    <name type="scientific">Corynebacterium aquatimens</name>
    <dbReference type="NCBI Taxonomy" id="1190508"/>
    <lineage>
        <taxon>Bacteria</taxon>
        <taxon>Bacillati</taxon>
        <taxon>Actinomycetota</taxon>
        <taxon>Actinomycetes</taxon>
        <taxon>Mycobacteriales</taxon>
        <taxon>Corynebacteriaceae</taxon>
        <taxon>Corynebacterium</taxon>
    </lineage>
</organism>
<accession>A0A931E244</accession>
<keyword evidence="1" id="KW-0472">Membrane</keyword>
<name>A0A931E244_9CORY</name>